<keyword evidence="4" id="KW-1185">Reference proteome</keyword>
<organism evidence="3 4">
    <name type="scientific">Defluviimonas salinarum</name>
    <dbReference type="NCBI Taxonomy" id="2992147"/>
    <lineage>
        <taxon>Bacteria</taxon>
        <taxon>Pseudomonadati</taxon>
        <taxon>Pseudomonadota</taxon>
        <taxon>Alphaproteobacteria</taxon>
        <taxon>Rhodobacterales</taxon>
        <taxon>Paracoccaceae</taxon>
        <taxon>Albidovulum</taxon>
    </lineage>
</organism>
<dbReference type="Proteomes" id="UP001207582">
    <property type="component" value="Unassembled WGS sequence"/>
</dbReference>
<evidence type="ECO:0000313" key="4">
    <source>
        <dbReference type="Proteomes" id="UP001207582"/>
    </source>
</evidence>
<protein>
    <recommendedName>
        <fullName evidence="5">Transferrin-binding protein B C-lobe/N-lobe beta barrel domain-containing protein</fullName>
    </recommendedName>
</protein>
<comment type="caution">
    <text evidence="3">The sequence shown here is derived from an EMBL/GenBank/DDBJ whole genome shotgun (WGS) entry which is preliminary data.</text>
</comment>
<name>A0ABT3J4C9_9RHOB</name>
<accession>A0ABT3J4C9</accession>
<feature type="region of interest" description="Disordered" evidence="1">
    <location>
        <begin position="27"/>
        <end position="78"/>
    </location>
</feature>
<feature type="signal peptide" evidence="2">
    <location>
        <begin position="1"/>
        <end position="18"/>
    </location>
</feature>
<reference evidence="3 4" key="1">
    <citation type="submission" date="2022-10" db="EMBL/GenBank/DDBJ databases">
        <title>Defluviimonas sp. CAU 1641 isolated from mud.</title>
        <authorList>
            <person name="Kim W."/>
        </authorList>
    </citation>
    <scope>NUCLEOTIDE SEQUENCE [LARGE SCALE GENOMIC DNA]</scope>
    <source>
        <strain evidence="3 4">CAU 1641</strain>
    </source>
</reference>
<feature type="compositionally biased region" description="Gly residues" evidence="1">
    <location>
        <begin position="60"/>
        <end position="70"/>
    </location>
</feature>
<evidence type="ECO:0000256" key="1">
    <source>
        <dbReference type="SAM" id="MobiDB-lite"/>
    </source>
</evidence>
<evidence type="ECO:0000313" key="3">
    <source>
        <dbReference type="EMBL" id="MCW3782542.1"/>
    </source>
</evidence>
<dbReference type="RefSeq" id="WP_264772275.1">
    <property type="nucleotide sequence ID" value="NZ_JAPDOG010000011.1"/>
</dbReference>
<evidence type="ECO:0008006" key="5">
    <source>
        <dbReference type="Google" id="ProtNLM"/>
    </source>
</evidence>
<feature type="chain" id="PRO_5045917067" description="Transferrin-binding protein B C-lobe/N-lobe beta barrel domain-containing protein" evidence="2">
    <location>
        <begin position="19"/>
        <end position="281"/>
    </location>
</feature>
<gene>
    <name evidence="3" type="ORF">OM960_13200</name>
</gene>
<sequence>MKRSILNATALVTLMSLAACGGSTGGITAPVTTPKPISGGTSSDGSTGGTSTGGTSSEGSTGGTTTGGNTGQTANAPASTSPADLIAFAMNGGTTSVISHGVERTVRYAEVNGELATVLVDKVPGAGYGLIQYRVGDDMTLYKIDESAVATALPAGDYLGNFDVTYRMDGTSAWQDGHGDIGLGLDPVTGTVTYGSMASAADTSVEFYGTATYANGAFSDNGATVVLRQDGNFVRHEAGSLNGIMVGDSLNSAAIGTVSATNAVTGFAAEGGFTAPLMTQP</sequence>
<dbReference type="EMBL" id="JAPDOG010000011">
    <property type="protein sequence ID" value="MCW3782542.1"/>
    <property type="molecule type" value="Genomic_DNA"/>
</dbReference>
<keyword evidence="2" id="KW-0732">Signal</keyword>
<proteinExistence type="predicted"/>
<evidence type="ECO:0000256" key="2">
    <source>
        <dbReference type="SAM" id="SignalP"/>
    </source>
</evidence>
<dbReference type="PROSITE" id="PS51257">
    <property type="entry name" value="PROKAR_LIPOPROTEIN"/>
    <property type="match status" value="1"/>
</dbReference>